<dbReference type="RefSeq" id="WP_057942105.1">
    <property type="nucleotide sequence ID" value="NZ_CP011131.1"/>
</dbReference>
<accession>A0ABY3XH12</accession>
<dbReference type="PRINTS" id="PR00508">
    <property type="entry name" value="S21N4MTFRASE"/>
</dbReference>
<sequence length="351" mass="39652">MDSRSWLLLQPDPPEHDLPADLRARDRFGGRDCGWVAQMRPFVRHFSQPGQCVFDPFCGFGTTLLAAALEGRSGCGIEIDAARAELARERLRRHGVDAPIAVGSLPQTAIPRAIDLCLTNVPYFGCRWPSDEAGPDEGQLYLENDYAAYLHRLRDIFHTVRRALPEGGFCIAMVENLTIQDRMLPLAWDLAGVLRGLFVAREERLLCYQRDKQALPAGATRSNRSHEYALIFQKTRETPCIASTRAELRAMAEAGFAFEVFGSFASWLSRDDDTAPRPPGDADLLLPDDQGRFDALLHWLHARNYELTLWGEAVLPPLPLERLRAHWYLRAQRRDRLGRLVRLDLCLDAHA</sequence>
<evidence type="ECO:0000256" key="3">
    <source>
        <dbReference type="RuleBase" id="RU362026"/>
    </source>
</evidence>
<keyword evidence="1" id="KW-0489">Methyltransferase</keyword>
<dbReference type="Gene3D" id="3.40.50.150">
    <property type="entry name" value="Vaccinia Virus protein VP39"/>
    <property type="match status" value="2"/>
</dbReference>
<protein>
    <recommendedName>
        <fullName evidence="3">Methyltransferase</fullName>
        <ecNumber evidence="3">2.1.1.-</ecNumber>
    </recommendedName>
</protein>
<dbReference type="InterPro" id="IPR002941">
    <property type="entry name" value="DNA_methylase_N4/N6"/>
</dbReference>
<evidence type="ECO:0000313" key="6">
    <source>
        <dbReference type="Proteomes" id="UP000829194"/>
    </source>
</evidence>
<dbReference type="EMBL" id="CP093547">
    <property type="protein sequence ID" value="UNP30921.1"/>
    <property type="molecule type" value="Genomic_DNA"/>
</dbReference>
<evidence type="ECO:0000256" key="2">
    <source>
        <dbReference type="ARBA" id="ARBA00022679"/>
    </source>
</evidence>
<name>A0ABY3XH12_9GAMM</name>
<proteinExistence type="inferred from homology"/>
<dbReference type="InterPro" id="IPR001091">
    <property type="entry name" value="RM_Methyltransferase"/>
</dbReference>
<feature type="domain" description="DNA methylase N-4/N-6" evidence="4">
    <location>
        <begin position="37"/>
        <end position="88"/>
    </location>
</feature>
<dbReference type="InterPro" id="IPR029063">
    <property type="entry name" value="SAM-dependent_MTases_sf"/>
</dbReference>
<gene>
    <name evidence="5" type="ORF">MOV92_06625</name>
</gene>
<dbReference type="CDD" id="cd02440">
    <property type="entry name" value="AdoMet_MTases"/>
    <property type="match status" value="1"/>
</dbReference>
<dbReference type="SUPFAM" id="SSF53335">
    <property type="entry name" value="S-adenosyl-L-methionine-dependent methyltransferases"/>
    <property type="match status" value="1"/>
</dbReference>
<reference evidence="5 6" key="1">
    <citation type="submission" date="2022-03" db="EMBL/GenBank/DDBJ databases">
        <title>Complete genome sequence of Lysobacter capsici VKM B-2533 and Lysobacter gummosus 10.1.1, promising sources of lytic agents.</title>
        <authorList>
            <person name="Tarlachkov S.V."/>
            <person name="Kudryakova I.V."/>
            <person name="Afoshin A.S."/>
            <person name="Leontyevskaya E.A."/>
            <person name="Leontyevskaya N.V."/>
        </authorList>
    </citation>
    <scope>NUCLEOTIDE SEQUENCE [LARGE SCALE GENOMIC DNA]</scope>
    <source>
        <strain evidence="5 6">10.1.1</strain>
    </source>
</reference>
<evidence type="ECO:0000313" key="5">
    <source>
        <dbReference type="EMBL" id="UNP30921.1"/>
    </source>
</evidence>
<organism evidence="5 6">
    <name type="scientific">Lysobacter gummosus</name>
    <dbReference type="NCBI Taxonomy" id="262324"/>
    <lineage>
        <taxon>Bacteria</taxon>
        <taxon>Pseudomonadati</taxon>
        <taxon>Pseudomonadota</taxon>
        <taxon>Gammaproteobacteria</taxon>
        <taxon>Lysobacterales</taxon>
        <taxon>Lysobacteraceae</taxon>
        <taxon>Lysobacter</taxon>
    </lineage>
</organism>
<keyword evidence="6" id="KW-1185">Reference proteome</keyword>
<keyword evidence="2" id="KW-0808">Transferase</keyword>
<dbReference type="Proteomes" id="UP000829194">
    <property type="component" value="Chromosome"/>
</dbReference>
<evidence type="ECO:0000256" key="1">
    <source>
        <dbReference type="ARBA" id="ARBA00022603"/>
    </source>
</evidence>
<comment type="similarity">
    <text evidence="3">Belongs to the N(4)/N(6)-methyltransferase family.</text>
</comment>
<dbReference type="Pfam" id="PF01555">
    <property type="entry name" value="N6_N4_Mtase"/>
    <property type="match status" value="1"/>
</dbReference>
<dbReference type="EC" id="2.1.1.-" evidence="3"/>
<evidence type="ECO:0000259" key="4">
    <source>
        <dbReference type="Pfam" id="PF01555"/>
    </source>
</evidence>